<evidence type="ECO:0000256" key="2">
    <source>
        <dbReference type="ARBA" id="ARBA00022490"/>
    </source>
</evidence>
<dbReference type="NCBIfam" id="TIGR02151">
    <property type="entry name" value="IPP_isom_2"/>
    <property type="match status" value="1"/>
</dbReference>
<comment type="cofactor">
    <cofactor evidence="11">
        <name>Mg(2+)</name>
        <dbReference type="ChEBI" id="CHEBI:18420"/>
    </cofactor>
</comment>
<evidence type="ECO:0000256" key="8">
    <source>
        <dbReference type="ARBA" id="ARBA00023229"/>
    </source>
</evidence>
<dbReference type="HAMAP" id="MF_00354">
    <property type="entry name" value="Idi_2"/>
    <property type="match status" value="1"/>
</dbReference>
<comment type="subunit">
    <text evidence="10 11">Homooctamer. Dimer of tetramers.</text>
</comment>
<keyword evidence="2 11" id="KW-0963">Cytoplasm</keyword>
<evidence type="ECO:0000256" key="3">
    <source>
        <dbReference type="ARBA" id="ARBA00022630"/>
    </source>
</evidence>
<reference evidence="13 14" key="1">
    <citation type="submission" date="2023-01" db="EMBL/GenBank/DDBJ databases">
        <authorList>
            <person name="Lee S.H."/>
            <person name="Jung H.S."/>
            <person name="Yun J.U."/>
        </authorList>
    </citation>
    <scope>NUCLEOTIDE SEQUENCE [LARGE SCALE GENOMIC DNA]</scope>
    <source>
        <strain evidence="13 14">CBA3646</strain>
    </source>
</reference>
<comment type="similarity">
    <text evidence="11">Belongs to the IPP isomerase type 2 family.</text>
</comment>
<evidence type="ECO:0000256" key="9">
    <source>
        <dbReference type="ARBA" id="ARBA00023235"/>
    </source>
</evidence>
<dbReference type="InterPro" id="IPR000262">
    <property type="entry name" value="FMN-dep_DH"/>
</dbReference>
<sequence>MRNYRKREHIENYLRSSFRGDPLFDDVFLYHNALPGVNFEAVDTTVDFLGRTIAFPLMINAMTGGTDFSTDINTNLAELAKAFNIPMAVGSMTIAMEDDDAKKSFKTVRDTIGDGILIGNLSGYTGVDTAKYCVDLIGADALQIHLNPAQELAMNEGERDFSSVLKNLEAVIGAVDVPVIVKEVGFGLSPDTITRLYDIGVRNVDIAGFGGSNFFEVENLRTPDTDVSDLYSWGIPTAMSLIEAVKVRQDGLYIIASGGVRNALDVVKCLVLGGDLVGISGEVLSYLIHGGYDYTLSYLRELMTKARMVMALSGASNVAALKGLPYRVKGDLKDLLDKIY</sequence>
<keyword evidence="9 11" id="KW-0413">Isomerase</keyword>
<feature type="binding site" evidence="11">
    <location>
        <begin position="5"/>
        <end position="6"/>
    </location>
    <ligand>
        <name>substrate</name>
    </ligand>
</feature>
<accession>A0ABY7QWF4</accession>
<dbReference type="Gene3D" id="3.20.20.70">
    <property type="entry name" value="Aldolase class I"/>
    <property type="match status" value="1"/>
</dbReference>
<proteinExistence type="inferred from homology"/>
<evidence type="ECO:0000313" key="14">
    <source>
        <dbReference type="Proteomes" id="UP001210339"/>
    </source>
</evidence>
<keyword evidence="3 11" id="KW-0285">Flavoprotein</keyword>
<feature type="binding site" evidence="11">
    <location>
        <position position="91"/>
    </location>
    <ligand>
        <name>FMN</name>
        <dbReference type="ChEBI" id="CHEBI:58210"/>
    </ligand>
</feature>
<dbReference type="EC" id="5.3.3.2" evidence="11"/>
<dbReference type="GO" id="GO:0004452">
    <property type="term" value="F:isopentenyl-diphosphate delta-isomerase activity"/>
    <property type="evidence" value="ECO:0007669"/>
    <property type="project" value="UniProtKB-EC"/>
</dbReference>
<evidence type="ECO:0000256" key="5">
    <source>
        <dbReference type="ARBA" id="ARBA00022723"/>
    </source>
</evidence>
<keyword evidence="4 11" id="KW-0288">FMN</keyword>
<dbReference type="CDD" id="cd02811">
    <property type="entry name" value="IDI-2_FMN"/>
    <property type="match status" value="1"/>
</dbReference>
<evidence type="ECO:0000259" key="12">
    <source>
        <dbReference type="Pfam" id="PF01070"/>
    </source>
</evidence>
<evidence type="ECO:0000313" key="13">
    <source>
        <dbReference type="EMBL" id="WBW50429.1"/>
    </source>
</evidence>
<name>A0ABY7QWF4_9FIRM</name>
<keyword evidence="6 11" id="KW-0460">Magnesium</keyword>
<comment type="cofactor">
    <cofactor evidence="11">
        <name>NADPH</name>
        <dbReference type="ChEBI" id="CHEBI:57783"/>
    </cofactor>
</comment>
<feature type="domain" description="FMN-dependent dehydrogenase" evidence="12">
    <location>
        <begin position="24"/>
        <end position="96"/>
    </location>
</feature>
<dbReference type="EMBL" id="CP115667">
    <property type="protein sequence ID" value="WBW50429.1"/>
    <property type="molecule type" value="Genomic_DNA"/>
</dbReference>
<dbReference type="SUPFAM" id="SSF51395">
    <property type="entry name" value="FMN-linked oxidoreductases"/>
    <property type="match status" value="1"/>
</dbReference>
<comment type="catalytic activity">
    <reaction evidence="11">
        <text>isopentenyl diphosphate = dimethylallyl diphosphate</text>
        <dbReference type="Rhea" id="RHEA:23284"/>
        <dbReference type="ChEBI" id="CHEBI:57623"/>
        <dbReference type="ChEBI" id="CHEBI:128769"/>
        <dbReference type="EC" id="5.3.3.2"/>
    </reaction>
</comment>
<keyword evidence="7 11" id="KW-0521">NADP</keyword>
<keyword evidence="5 11" id="KW-0479">Metal-binding</keyword>
<feature type="binding site" evidence="11">
    <location>
        <position position="150"/>
    </location>
    <ligand>
        <name>substrate</name>
    </ligand>
</feature>
<dbReference type="RefSeq" id="WP_271191961.1">
    <property type="nucleotide sequence ID" value="NZ_CP115667.1"/>
</dbReference>
<comment type="subcellular location">
    <subcellularLocation>
        <location evidence="11">Cytoplasm</location>
    </subcellularLocation>
</comment>
<dbReference type="Proteomes" id="UP001210339">
    <property type="component" value="Chromosome"/>
</dbReference>
<dbReference type="PANTHER" id="PTHR43665">
    <property type="entry name" value="ISOPENTENYL-DIPHOSPHATE DELTA-ISOMERASE"/>
    <property type="match status" value="1"/>
</dbReference>
<evidence type="ECO:0000256" key="1">
    <source>
        <dbReference type="ARBA" id="ARBA00001917"/>
    </source>
</evidence>
<feature type="binding site" evidence="11">
    <location>
        <begin position="259"/>
        <end position="261"/>
    </location>
    <ligand>
        <name>FMN</name>
        <dbReference type="ChEBI" id="CHEBI:58210"/>
    </ligand>
</feature>
<feature type="binding site" evidence="11">
    <location>
        <begin position="280"/>
        <end position="281"/>
    </location>
    <ligand>
        <name>FMN</name>
        <dbReference type="ChEBI" id="CHEBI:58210"/>
    </ligand>
</feature>
<comment type="caution">
    <text evidence="11">Lacks conserved residue(s) required for the propagation of feature annotation.</text>
</comment>
<feature type="binding site" evidence="11">
    <location>
        <position position="120"/>
    </location>
    <ligand>
        <name>FMN</name>
        <dbReference type="ChEBI" id="CHEBI:58210"/>
    </ligand>
</feature>
<evidence type="ECO:0000256" key="7">
    <source>
        <dbReference type="ARBA" id="ARBA00022857"/>
    </source>
</evidence>
<evidence type="ECO:0000256" key="6">
    <source>
        <dbReference type="ARBA" id="ARBA00022842"/>
    </source>
</evidence>
<gene>
    <name evidence="11 13" type="primary">fni</name>
    <name evidence="13" type="ORF">O6R05_02485</name>
</gene>
<evidence type="ECO:0000256" key="11">
    <source>
        <dbReference type="HAMAP-Rule" id="MF_00354"/>
    </source>
</evidence>
<evidence type="ECO:0000256" key="4">
    <source>
        <dbReference type="ARBA" id="ARBA00022643"/>
    </source>
</evidence>
<dbReference type="InterPro" id="IPR011179">
    <property type="entry name" value="IPdP_isomerase"/>
</dbReference>
<keyword evidence="14" id="KW-1185">Reference proteome</keyword>
<feature type="domain" description="FMN-dependent dehydrogenase" evidence="12">
    <location>
        <begin position="164"/>
        <end position="322"/>
    </location>
</feature>
<comment type="cofactor">
    <cofactor evidence="1 11">
        <name>FMN</name>
        <dbReference type="ChEBI" id="CHEBI:58210"/>
    </cofactor>
</comment>
<organism evidence="13 14">
    <name type="scientific">Peptoniphilus equinus</name>
    <dbReference type="NCBI Taxonomy" id="3016343"/>
    <lineage>
        <taxon>Bacteria</taxon>
        <taxon>Bacillati</taxon>
        <taxon>Bacillota</taxon>
        <taxon>Tissierellia</taxon>
        <taxon>Tissierellales</taxon>
        <taxon>Peptoniphilaceae</taxon>
        <taxon>Peptoniphilus</taxon>
    </lineage>
</organism>
<dbReference type="InterPro" id="IPR013785">
    <property type="entry name" value="Aldolase_TIM"/>
</dbReference>
<dbReference type="PIRSF" id="PIRSF003314">
    <property type="entry name" value="IPP_isomerase"/>
    <property type="match status" value="1"/>
</dbReference>
<protein>
    <recommendedName>
        <fullName evidence="11">Isopentenyl-diphosphate delta-isomerase</fullName>
        <shortName evidence="11">IPP isomerase</shortName>
        <ecNumber evidence="11">5.3.3.2</ecNumber>
    </recommendedName>
    <alternativeName>
        <fullName evidence="11">Isopentenyl diphosphate:dimethylallyl diphosphate isomerase</fullName>
    </alternativeName>
    <alternativeName>
        <fullName evidence="11">Isopentenyl pyrophosphate isomerase</fullName>
    </alternativeName>
    <alternativeName>
        <fullName evidence="11">Type 2 isopentenyl diphosphate isomerase</fullName>
        <shortName evidence="11">IDI-2</shortName>
    </alternativeName>
</protein>
<feature type="binding site" evidence="11">
    <location>
        <begin position="61"/>
        <end position="63"/>
    </location>
    <ligand>
        <name>FMN</name>
        <dbReference type="ChEBI" id="CHEBI:58210"/>
    </ligand>
</feature>
<dbReference type="PANTHER" id="PTHR43665:SF1">
    <property type="entry name" value="ISOPENTENYL-DIPHOSPHATE DELTA-ISOMERASE"/>
    <property type="match status" value="1"/>
</dbReference>
<evidence type="ECO:0000256" key="10">
    <source>
        <dbReference type="ARBA" id="ARBA00025810"/>
    </source>
</evidence>
<feature type="binding site" evidence="11">
    <location>
        <position position="182"/>
    </location>
    <ligand>
        <name>FMN</name>
        <dbReference type="ChEBI" id="CHEBI:58210"/>
    </ligand>
</feature>
<dbReference type="Pfam" id="PF01070">
    <property type="entry name" value="FMN_dh"/>
    <property type="match status" value="2"/>
</dbReference>
<comment type="function">
    <text evidence="11">Involved in the biosynthesis of isoprenoids. Catalyzes the 1,3-allylic rearrangement of the homoallylic substrate isopentenyl (IPP) to its allylic isomer, dimethylallyl diphosphate (DMAPP).</text>
</comment>
<keyword evidence="8 11" id="KW-0414">Isoprene biosynthesis</keyword>
<feature type="binding site" evidence="11">
    <location>
        <position position="151"/>
    </location>
    <ligand>
        <name>Mg(2+)</name>
        <dbReference type="ChEBI" id="CHEBI:18420"/>
    </ligand>
</feature>